<dbReference type="InterPro" id="IPR002559">
    <property type="entry name" value="Transposase_11"/>
</dbReference>
<dbReference type="InterPro" id="IPR008490">
    <property type="entry name" value="Transposase_InsH_N"/>
</dbReference>
<sequence length="361" mass="40623">MRGHVDPQGNLFAYFSVEERIPRDHPLRRVKAQVDAVLRAMSAHFDAMYAEGGRPSIAPERLLKASLLIALYSVRSERLFCEMLDYNMLFRWFLDMGLEERAFDHSTFSQNRGRLIEHEIAREFFAGVIREARAQRLLCDEHFTVDGTLIESWASFKSLRRKDGTPAKSGPDGTGMVDFRGEKRSNATHESSTDPEAKLMRKGNGQPAKLSFGAHALMENRSGLLVDLVITDATIPEPLAAAPLLDRRRQAREGMKTLGADKGYYNKAFVALLRSRNVAPHIARIEGRSAPGLDGRTTRHESYAMSQRKRKRIEEIFGWMKTVGGLRKSRFIGIAKTQLAAYLVGAAYNLLRMARLQPTTG</sequence>
<feature type="compositionally biased region" description="Basic and acidic residues" evidence="6">
    <location>
        <begin position="179"/>
        <end position="199"/>
    </location>
</feature>
<feature type="region of interest" description="Disordered" evidence="6">
    <location>
        <begin position="161"/>
        <end position="205"/>
    </location>
</feature>
<dbReference type="Pfam" id="PF05598">
    <property type="entry name" value="DUF772"/>
    <property type="match status" value="1"/>
</dbReference>
<dbReference type="PANTHER" id="PTHR35604">
    <property type="entry name" value="TRANSPOSASE INSH FOR INSERTION SEQUENCE ELEMENT IS5A-RELATED"/>
    <property type="match status" value="1"/>
</dbReference>
<keyword evidence="5" id="KW-0233">DNA recombination</keyword>
<dbReference type="InParanoid" id="A0A5C7EZT5"/>
<dbReference type="EMBL" id="VPFL01000004">
    <property type="protein sequence ID" value="TXF12892.1"/>
    <property type="molecule type" value="Genomic_DNA"/>
</dbReference>
<dbReference type="PANTHER" id="PTHR35604:SF2">
    <property type="entry name" value="TRANSPOSASE INSH FOR INSERTION SEQUENCE ELEMENT IS5A-RELATED"/>
    <property type="match status" value="1"/>
</dbReference>
<evidence type="ECO:0000313" key="10">
    <source>
        <dbReference type="Proteomes" id="UP000321201"/>
    </source>
</evidence>
<dbReference type="InterPro" id="IPR047959">
    <property type="entry name" value="Transpos_IS5"/>
</dbReference>
<dbReference type="Proteomes" id="UP000321201">
    <property type="component" value="Unassembled WGS sequence"/>
</dbReference>
<reference evidence="9 10" key="1">
    <citation type="submission" date="2019-08" db="EMBL/GenBank/DDBJ databases">
        <title>Pelomicrobium methylotrophicum gen. nov., sp. nov. a moderately thermophilic, facultatively anaerobic, lithoautotrophic and methylotrophic bacterium isolated from a terrestrial mud volcano.</title>
        <authorList>
            <person name="Slobodkina G.B."/>
            <person name="Merkel A.Y."/>
            <person name="Slobodkin A.I."/>
        </authorList>
    </citation>
    <scope>NUCLEOTIDE SEQUENCE [LARGE SCALE GENOMIC DNA]</scope>
    <source>
        <strain evidence="9 10">SM250</strain>
    </source>
</reference>
<dbReference type="AlphaFoldDB" id="A0A5C7EZT5"/>
<evidence type="ECO:0000256" key="5">
    <source>
        <dbReference type="ARBA" id="ARBA00023172"/>
    </source>
</evidence>
<protein>
    <submittedName>
        <fullName evidence="9">IS5 family transposase</fullName>
    </submittedName>
</protein>
<evidence type="ECO:0000259" key="7">
    <source>
        <dbReference type="Pfam" id="PF01609"/>
    </source>
</evidence>
<evidence type="ECO:0000259" key="8">
    <source>
        <dbReference type="Pfam" id="PF05598"/>
    </source>
</evidence>
<comment type="function">
    <text evidence="1">Involved in the transposition of the insertion sequence IS5.</text>
</comment>
<evidence type="ECO:0000256" key="6">
    <source>
        <dbReference type="SAM" id="MobiDB-lite"/>
    </source>
</evidence>
<dbReference type="OrthoDB" id="5292947at2"/>
<keyword evidence="3" id="KW-0815">Transposition</keyword>
<proteinExistence type="inferred from homology"/>
<dbReference type="NCBIfam" id="NF033581">
    <property type="entry name" value="transpos_IS5_4"/>
    <property type="match status" value="1"/>
</dbReference>
<dbReference type="RefSeq" id="WP_147798974.1">
    <property type="nucleotide sequence ID" value="NZ_VPFL01000004.1"/>
</dbReference>
<keyword evidence="4" id="KW-0238">DNA-binding</keyword>
<evidence type="ECO:0000256" key="3">
    <source>
        <dbReference type="ARBA" id="ARBA00022578"/>
    </source>
</evidence>
<dbReference type="Pfam" id="PF01609">
    <property type="entry name" value="DDE_Tnp_1"/>
    <property type="match status" value="1"/>
</dbReference>
<keyword evidence="10" id="KW-1185">Reference proteome</keyword>
<feature type="domain" description="Transposase InsH N-terminal" evidence="8">
    <location>
        <begin position="16"/>
        <end position="114"/>
    </location>
</feature>
<evidence type="ECO:0000313" key="9">
    <source>
        <dbReference type="EMBL" id="TXF12892.1"/>
    </source>
</evidence>
<organism evidence="9 10">
    <name type="scientific">Pelomicrobium methylotrophicum</name>
    <dbReference type="NCBI Taxonomy" id="2602750"/>
    <lineage>
        <taxon>Bacteria</taxon>
        <taxon>Pseudomonadati</taxon>
        <taxon>Pseudomonadota</taxon>
        <taxon>Hydrogenophilia</taxon>
        <taxon>Hydrogenophilia incertae sedis</taxon>
        <taxon>Pelomicrobium</taxon>
    </lineage>
</organism>
<comment type="similarity">
    <text evidence="2">Belongs to the transposase 11 family.</text>
</comment>
<gene>
    <name evidence="9" type="ORF">FR698_04485</name>
</gene>
<dbReference type="FunCoup" id="A0A5C7EZT5">
    <property type="interactions" value="7"/>
</dbReference>
<dbReference type="GO" id="GO:0003677">
    <property type="term" value="F:DNA binding"/>
    <property type="evidence" value="ECO:0007669"/>
    <property type="project" value="UniProtKB-KW"/>
</dbReference>
<name>A0A5C7EZT5_9PROT</name>
<evidence type="ECO:0000256" key="4">
    <source>
        <dbReference type="ARBA" id="ARBA00023125"/>
    </source>
</evidence>
<accession>A0A5C7EZT5</accession>
<evidence type="ECO:0000256" key="1">
    <source>
        <dbReference type="ARBA" id="ARBA00003544"/>
    </source>
</evidence>
<feature type="domain" description="Transposase IS4-like" evidence="7">
    <location>
        <begin position="204"/>
        <end position="350"/>
    </location>
</feature>
<evidence type="ECO:0000256" key="2">
    <source>
        <dbReference type="ARBA" id="ARBA00010075"/>
    </source>
</evidence>
<dbReference type="GO" id="GO:0004803">
    <property type="term" value="F:transposase activity"/>
    <property type="evidence" value="ECO:0007669"/>
    <property type="project" value="InterPro"/>
</dbReference>
<comment type="caution">
    <text evidence="9">The sequence shown here is derived from an EMBL/GenBank/DDBJ whole genome shotgun (WGS) entry which is preliminary data.</text>
</comment>
<dbReference type="GO" id="GO:0006313">
    <property type="term" value="P:DNA transposition"/>
    <property type="evidence" value="ECO:0007669"/>
    <property type="project" value="InterPro"/>
</dbReference>